<dbReference type="Proteomes" id="UP000562682">
    <property type="component" value="Unassembled WGS sequence"/>
</dbReference>
<gene>
    <name evidence="2" type="ORF">FDENT_12702</name>
</gene>
<protein>
    <submittedName>
        <fullName evidence="2">Uncharacterized protein</fullName>
    </submittedName>
</protein>
<dbReference type="SUPFAM" id="SSF57997">
    <property type="entry name" value="Tropomyosin"/>
    <property type="match status" value="1"/>
</dbReference>
<sequence length="410" mass="46204">MSSQRDNFDPANVPRPEKLGERRGYINQYIQRFHSDLVPQIEEMRKEALLFMCPVYHNRGMIDVPAVYFEYTIDKTLWRNIFLHLGEQAPAWPWNEGPKDYDMSSGMSAAYREWRIEKGFPVIMPQADQQRACDLELQLCTAQQEIERLNLHLQDVKTLQQELKEALQGRLNDQDALLRSKDQEIQRLRIDGSGESRQRLSSAHFHNARLHEKLVVTETGVTAQRRELKTANSRITHLENLLAESPSKVQALEIELAKANTRASNAEDNNRYLEGQLRDANTRLAGGQSQLPGQEPTIRIPEGPLGELARMYAVLAREVTDLPILPQGLASFDLEPTAAEVAPLLFRLGAKGNLRSFLAACPSGWHCLENVVDGITKPGDDCRDHKGDCVFVRVVNGADGAVLDFSGSEE</sequence>
<name>A0A8H5T8H1_9HYPO</name>
<dbReference type="Gene3D" id="1.20.5.170">
    <property type="match status" value="1"/>
</dbReference>
<evidence type="ECO:0000313" key="3">
    <source>
        <dbReference type="Proteomes" id="UP000562682"/>
    </source>
</evidence>
<evidence type="ECO:0000313" key="2">
    <source>
        <dbReference type="EMBL" id="KAF5665052.1"/>
    </source>
</evidence>
<feature type="coiled-coil region" evidence="1">
    <location>
        <begin position="221"/>
        <end position="283"/>
    </location>
</feature>
<proteinExistence type="predicted"/>
<dbReference type="AlphaFoldDB" id="A0A8H5T8H1"/>
<accession>A0A8H5T8H1</accession>
<reference evidence="2 3" key="1">
    <citation type="submission" date="2020-05" db="EMBL/GenBank/DDBJ databases">
        <title>Identification and distribution of gene clusters putatively required for synthesis of sphingolipid metabolism inhibitors in phylogenetically diverse species of the filamentous fungus Fusarium.</title>
        <authorList>
            <person name="Kim H.-S."/>
            <person name="Busman M."/>
            <person name="Brown D.W."/>
            <person name="Divon H."/>
            <person name="Uhlig S."/>
            <person name="Proctor R.H."/>
        </authorList>
    </citation>
    <scope>NUCLEOTIDE SEQUENCE [LARGE SCALE GENOMIC DNA]</scope>
    <source>
        <strain evidence="2 3">NRRL 25311</strain>
    </source>
</reference>
<organism evidence="2 3">
    <name type="scientific">Fusarium denticulatum</name>
    <dbReference type="NCBI Taxonomy" id="48507"/>
    <lineage>
        <taxon>Eukaryota</taxon>
        <taxon>Fungi</taxon>
        <taxon>Dikarya</taxon>
        <taxon>Ascomycota</taxon>
        <taxon>Pezizomycotina</taxon>
        <taxon>Sordariomycetes</taxon>
        <taxon>Hypocreomycetidae</taxon>
        <taxon>Hypocreales</taxon>
        <taxon>Nectriaceae</taxon>
        <taxon>Fusarium</taxon>
        <taxon>Fusarium fujikuroi species complex</taxon>
    </lineage>
</organism>
<keyword evidence="3" id="KW-1185">Reference proteome</keyword>
<keyword evidence="1" id="KW-0175">Coiled coil</keyword>
<evidence type="ECO:0000256" key="1">
    <source>
        <dbReference type="SAM" id="Coils"/>
    </source>
</evidence>
<dbReference type="EMBL" id="JAAOAK010000454">
    <property type="protein sequence ID" value="KAF5665052.1"/>
    <property type="molecule type" value="Genomic_DNA"/>
</dbReference>
<comment type="caution">
    <text evidence="2">The sequence shown here is derived from an EMBL/GenBank/DDBJ whole genome shotgun (WGS) entry which is preliminary data.</text>
</comment>